<dbReference type="EMBL" id="FPBV01000019">
    <property type="protein sequence ID" value="SFV01280.1"/>
    <property type="molecule type" value="Genomic_DNA"/>
</dbReference>
<dbReference type="AlphaFoldDB" id="A0A1I7KV15"/>
<evidence type="ECO:0000313" key="2">
    <source>
        <dbReference type="Proteomes" id="UP000183508"/>
    </source>
</evidence>
<evidence type="ECO:0000313" key="1">
    <source>
        <dbReference type="EMBL" id="SFV01280.1"/>
    </source>
</evidence>
<gene>
    <name evidence="1" type="ORF">SAMN05421543_11961</name>
</gene>
<name>A0A1I7KV15_9BACL</name>
<dbReference type="Proteomes" id="UP000183508">
    <property type="component" value="Unassembled WGS sequence"/>
</dbReference>
<reference evidence="2" key="1">
    <citation type="submission" date="2016-10" db="EMBL/GenBank/DDBJ databases">
        <authorList>
            <person name="Varghese N."/>
        </authorList>
    </citation>
    <scope>NUCLEOTIDE SEQUENCE [LARGE SCALE GENOMIC DNA]</scope>
    <source>
        <strain evidence="2">DSM 17980</strain>
    </source>
</reference>
<accession>A0A1I7KV15</accession>
<sequence>MKHLIQPVTDRVCLRTGADGTRRRLGEGELLGATGFRHV</sequence>
<organism evidence="1 2">
    <name type="scientific">Alicyclobacillus macrosporangiidus</name>
    <dbReference type="NCBI Taxonomy" id="392015"/>
    <lineage>
        <taxon>Bacteria</taxon>
        <taxon>Bacillati</taxon>
        <taxon>Bacillota</taxon>
        <taxon>Bacilli</taxon>
        <taxon>Bacillales</taxon>
        <taxon>Alicyclobacillaceae</taxon>
        <taxon>Alicyclobacillus</taxon>
    </lineage>
</organism>
<proteinExistence type="predicted"/>
<keyword evidence="2" id="KW-1185">Reference proteome</keyword>
<protein>
    <submittedName>
        <fullName evidence="1">Uncharacterized protein</fullName>
    </submittedName>
</protein>